<sequence>GYEGIPYFREIERLKVGDRVIIKNPWEKLTYRVEEIKIIQPDDSDQIKIQKEKDMVTLLTCHPYRSHGKYRYVVYCIRDHGQKIVEKKNSTIKDTHFKSSEWDIRREKLCHMIGFGILLIFWIIIIKNWKGTIRKGGKA</sequence>
<feature type="non-terminal residue" evidence="3">
    <location>
        <position position="1"/>
    </location>
</feature>
<dbReference type="InterPro" id="IPR005754">
    <property type="entry name" value="Sortase"/>
</dbReference>
<keyword evidence="2" id="KW-0812">Transmembrane</keyword>
<gene>
    <name evidence="3" type="ORF">G5A72_15875</name>
</gene>
<accession>A0ABX2I5P2</accession>
<feature type="transmembrane region" description="Helical" evidence="2">
    <location>
        <begin position="109"/>
        <end position="129"/>
    </location>
</feature>
<evidence type="ECO:0000256" key="1">
    <source>
        <dbReference type="ARBA" id="ARBA00022801"/>
    </source>
</evidence>
<evidence type="ECO:0000256" key="2">
    <source>
        <dbReference type="SAM" id="Phobius"/>
    </source>
</evidence>
<keyword evidence="1" id="KW-0378">Hydrolase</keyword>
<proteinExistence type="predicted"/>
<keyword evidence="2" id="KW-0472">Membrane</keyword>
<organism evidence="3 4">
    <name type="scientific">Anaerostipes hadrus</name>
    <dbReference type="NCBI Taxonomy" id="649756"/>
    <lineage>
        <taxon>Bacteria</taxon>
        <taxon>Bacillati</taxon>
        <taxon>Bacillota</taxon>
        <taxon>Clostridia</taxon>
        <taxon>Lachnospirales</taxon>
        <taxon>Lachnospiraceae</taxon>
        <taxon>Anaerostipes</taxon>
    </lineage>
</organism>
<dbReference type="RefSeq" id="WP_173726293.1">
    <property type="nucleotide sequence ID" value="NZ_JAAIQB010000046.1"/>
</dbReference>
<keyword evidence="2" id="KW-1133">Transmembrane helix</keyword>
<dbReference type="Gene3D" id="2.40.260.10">
    <property type="entry name" value="Sortase"/>
    <property type="match status" value="1"/>
</dbReference>
<dbReference type="NCBIfam" id="TIGR01076">
    <property type="entry name" value="sortase_fam"/>
    <property type="match status" value="1"/>
</dbReference>
<dbReference type="InterPro" id="IPR023365">
    <property type="entry name" value="Sortase_dom-sf"/>
</dbReference>
<dbReference type="EMBL" id="JAAITB010000052">
    <property type="protein sequence ID" value="NSJ81025.1"/>
    <property type="molecule type" value="Genomic_DNA"/>
</dbReference>
<name>A0ABX2I5P2_ANAHA</name>
<protein>
    <submittedName>
        <fullName evidence="3">Sortase</fullName>
    </submittedName>
</protein>
<evidence type="ECO:0000313" key="4">
    <source>
        <dbReference type="Proteomes" id="UP001644750"/>
    </source>
</evidence>
<dbReference type="Proteomes" id="UP001644750">
    <property type="component" value="Unassembled WGS sequence"/>
</dbReference>
<dbReference type="Pfam" id="PF04203">
    <property type="entry name" value="Sortase"/>
    <property type="match status" value="1"/>
</dbReference>
<reference evidence="3 4" key="1">
    <citation type="journal article" date="2020" name="Cell Host Microbe">
        <title>Functional and Genomic Variation between Human-Derived Isolates of Lachnospiraceae Reveals Inter- and Intra-Species Diversity.</title>
        <authorList>
            <person name="Sorbara M.T."/>
            <person name="Littmann E.R."/>
            <person name="Fontana E."/>
            <person name="Moody T.U."/>
            <person name="Kohout C.E."/>
            <person name="Gjonbalaj M."/>
            <person name="Eaton V."/>
            <person name="Seok R."/>
            <person name="Leiner I.M."/>
            <person name="Pamer E.G."/>
        </authorList>
    </citation>
    <scope>NUCLEOTIDE SEQUENCE [LARGE SCALE GENOMIC DNA]</scope>
    <source>
        <strain evidence="3 4">MSK.14.57</strain>
    </source>
</reference>
<evidence type="ECO:0000313" key="3">
    <source>
        <dbReference type="EMBL" id="NSJ81025.1"/>
    </source>
</evidence>
<keyword evidence="4" id="KW-1185">Reference proteome</keyword>
<dbReference type="SUPFAM" id="SSF63817">
    <property type="entry name" value="Sortase"/>
    <property type="match status" value="1"/>
</dbReference>
<comment type="caution">
    <text evidence="3">The sequence shown here is derived from an EMBL/GenBank/DDBJ whole genome shotgun (WGS) entry which is preliminary data.</text>
</comment>